<gene>
    <name evidence="4" type="ORF">CcCBS67573_g10618</name>
</gene>
<dbReference type="Proteomes" id="UP000320333">
    <property type="component" value="Unassembled WGS sequence"/>
</dbReference>
<accession>A0A507CN29</accession>
<dbReference type="AlphaFoldDB" id="A0A507CN29"/>
<dbReference type="SUPFAM" id="SSF88697">
    <property type="entry name" value="PUA domain-like"/>
    <property type="match status" value="1"/>
</dbReference>
<protein>
    <recommendedName>
        <fullName evidence="3">EVE domain-containing protein</fullName>
    </recommendedName>
</protein>
<dbReference type="InterPro" id="IPR002740">
    <property type="entry name" value="EVE_domain"/>
</dbReference>
<organism evidence="4 5">
    <name type="scientific">Chytriomyces confervae</name>
    <dbReference type="NCBI Taxonomy" id="246404"/>
    <lineage>
        <taxon>Eukaryota</taxon>
        <taxon>Fungi</taxon>
        <taxon>Fungi incertae sedis</taxon>
        <taxon>Chytridiomycota</taxon>
        <taxon>Chytridiomycota incertae sedis</taxon>
        <taxon>Chytridiomycetes</taxon>
        <taxon>Chytridiales</taxon>
        <taxon>Chytriomycetaceae</taxon>
        <taxon>Chytriomyces</taxon>
    </lineage>
</organism>
<evidence type="ECO:0000256" key="2">
    <source>
        <dbReference type="ARBA" id="ARBA00023242"/>
    </source>
</evidence>
<dbReference type="STRING" id="246404.A0A507CN29"/>
<dbReference type="InterPro" id="IPR015947">
    <property type="entry name" value="PUA-like_sf"/>
</dbReference>
<evidence type="ECO:0000259" key="3">
    <source>
        <dbReference type="Pfam" id="PF01878"/>
    </source>
</evidence>
<evidence type="ECO:0000256" key="1">
    <source>
        <dbReference type="ARBA" id="ARBA00004123"/>
    </source>
</evidence>
<dbReference type="CDD" id="cd21133">
    <property type="entry name" value="EVE"/>
    <property type="match status" value="1"/>
</dbReference>
<evidence type="ECO:0000313" key="4">
    <source>
        <dbReference type="EMBL" id="TPX40542.1"/>
    </source>
</evidence>
<dbReference type="OrthoDB" id="41445at2759"/>
<dbReference type="PANTHER" id="PTHR14087:SF7">
    <property type="entry name" value="THYMOCYTE NUCLEAR PROTEIN 1"/>
    <property type="match status" value="1"/>
</dbReference>
<dbReference type="PANTHER" id="PTHR14087">
    <property type="entry name" value="THYMOCYTE NUCLEAR PROTEIN 1"/>
    <property type="match status" value="1"/>
</dbReference>
<comment type="subcellular location">
    <subcellularLocation>
        <location evidence="1">Nucleus</location>
    </subcellularLocation>
</comment>
<dbReference type="Pfam" id="PF01878">
    <property type="entry name" value="EVE"/>
    <property type="match status" value="1"/>
</dbReference>
<evidence type="ECO:0000313" key="5">
    <source>
        <dbReference type="Proteomes" id="UP000320333"/>
    </source>
</evidence>
<dbReference type="EMBL" id="QEAP01001815">
    <property type="protein sequence ID" value="TPX40542.1"/>
    <property type="molecule type" value="Genomic_DNA"/>
</dbReference>
<sequence length="120" mass="13753">MRRMRRGDICLFYHSNCKVPGIAGTARVCKEAYPDYSAWDPEHPYFDPKSDKESPRWFMVDVEYVSKFDRLIPLKELQQCNALKTMALVKKGRLSVQPVTAAEYEFISTLAGTVEQVGTE</sequence>
<dbReference type="InterPro" id="IPR047197">
    <property type="entry name" value="THYN1-like_EVE"/>
</dbReference>
<proteinExistence type="predicted"/>
<feature type="domain" description="EVE" evidence="3">
    <location>
        <begin position="1"/>
        <end position="109"/>
    </location>
</feature>
<dbReference type="GO" id="GO:0005634">
    <property type="term" value="C:nucleus"/>
    <property type="evidence" value="ECO:0007669"/>
    <property type="project" value="UniProtKB-SubCell"/>
</dbReference>
<reference evidence="4 5" key="1">
    <citation type="journal article" date="2019" name="Sci. Rep.">
        <title>Comparative genomics of chytrid fungi reveal insights into the obligate biotrophic and pathogenic lifestyle of Synchytrium endobioticum.</title>
        <authorList>
            <person name="van de Vossenberg B.T.L.H."/>
            <person name="Warris S."/>
            <person name="Nguyen H.D.T."/>
            <person name="van Gent-Pelzer M.P.E."/>
            <person name="Joly D.L."/>
            <person name="van de Geest H.C."/>
            <person name="Bonants P.J.M."/>
            <person name="Smith D.S."/>
            <person name="Levesque C.A."/>
            <person name="van der Lee T.A.J."/>
        </authorList>
    </citation>
    <scope>NUCLEOTIDE SEQUENCE [LARGE SCALE GENOMIC DNA]</scope>
    <source>
        <strain evidence="4 5">CBS 675.73</strain>
    </source>
</reference>
<dbReference type="InterPro" id="IPR052181">
    <property type="entry name" value="5hmC_binding"/>
</dbReference>
<keyword evidence="5" id="KW-1185">Reference proteome</keyword>
<comment type="caution">
    <text evidence="4">The sequence shown here is derived from an EMBL/GenBank/DDBJ whole genome shotgun (WGS) entry which is preliminary data.</text>
</comment>
<name>A0A507CN29_9FUNG</name>
<keyword evidence="2" id="KW-0539">Nucleus</keyword>
<dbReference type="Gene3D" id="3.10.590.10">
    <property type="entry name" value="ph1033 like domains"/>
    <property type="match status" value="1"/>
</dbReference>